<dbReference type="PATRIC" id="fig|1348663.4.peg.6917"/>
<sequence>MPVLRLRYRRERSLPHRVLHPEGRRPAVAPRFRQVGRASFIRPSLLKVFAVSDSRGCPGTWSRPMGGVPCHGPGP</sequence>
<reference evidence="1 2" key="1">
    <citation type="submission" date="2014-05" db="EMBL/GenBank/DDBJ databases">
        <title>Draft Genome Sequence of Kitasatospora cheerisanensis KCTC 2395.</title>
        <authorList>
            <person name="Nam D.H."/>
        </authorList>
    </citation>
    <scope>NUCLEOTIDE SEQUENCE [LARGE SCALE GENOMIC DNA]</scope>
    <source>
        <strain evidence="1 2">KCTC 2395</strain>
    </source>
</reference>
<keyword evidence="2" id="KW-1185">Reference proteome</keyword>
<evidence type="ECO:0000313" key="1">
    <source>
        <dbReference type="EMBL" id="KDN81062.1"/>
    </source>
</evidence>
<dbReference type="AlphaFoldDB" id="A0A066YIT2"/>
<dbReference type="HOGENOM" id="CLU_2666248_0_0_11"/>
<dbReference type="EMBL" id="JNBY01000155">
    <property type="protein sequence ID" value="KDN81062.1"/>
    <property type="molecule type" value="Genomic_DNA"/>
</dbReference>
<protein>
    <submittedName>
        <fullName evidence="1">Uncharacterized protein</fullName>
    </submittedName>
</protein>
<dbReference type="Proteomes" id="UP000027178">
    <property type="component" value="Unassembled WGS sequence"/>
</dbReference>
<organism evidence="1 2">
    <name type="scientific">Kitasatospora cheerisanensis KCTC 2395</name>
    <dbReference type="NCBI Taxonomy" id="1348663"/>
    <lineage>
        <taxon>Bacteria</taxon>
        <taxon>Bacillati</taxon>
        <taxon>Actinomycetota</taxon>
        <taxon>Actinomycetes</taxon>
        <taxon>Kitasatosporales</taxon>
        <taxon>Streptomycetaceae</taxon>
        <taxon>Kitasatospora</taxon>
    </lineage>
</organism>
<name>A0A066YIT2_9ACTN</name>
<accession>A0A066YIT2</accession>
<evidence type="ECO:0000313" key="2">
    <source>
        <dbReference type="Proteomes" id="UP000027178"/>
    </source>
</evidence>
<proteinExistence type="predicted"/>
<comment type="caution">
    <text evidence="1">The sequence shown here is derived from an EMBL/GenBank/DDBJ whole genome shotgun (WGS) entry which is preliminary data.</text>
</comment>
<gene>
    <name evidence="1" type="ORF">KCH_71560</name>
</gene>